<keyword evidence="2 8" id="KW-0813">Transport</keyword>
<evidence type="ECO:0000256" key="5">
    <source>
        <dbReference type="ARBA" id="ARBA00023004"/>
    </source>
</evidence>
<evidence type="ECO:0000256" key="1">
    <source>
        <dbReference type="ARBA" id="ARBA00001927"/>
    </source>
</evidence>
<evidence type="ECO:0000256" key="2">
    <source>
        <dbReference type="ARBA" id="ARBA00022448"/>
    </source>
</evidence>
<dbReference type="InterPro" id="IPR051269">
    <property type="entry name" value="Fe-S_cluster_ET"/>
</dbReference>
<name>A0A4R8UWH1_9MICO</name>
<dbReference type="SUPFAM" id="SSF54862">
    <property type="entry name" value="4Fe-4S ferredoxins"/>
    <property type="match status" value="1"/>
</dbReference>
<organism evidence="9 10">
    <name type="scientific">Cryobacterium glaciale</name>
    <dbReference type="NCBI Taxonomy" id="1259145"/>
    <lineage>
        <taxon>Bacteria</taxon>
        <taxon>Bacillati</taxon>
        <taxon>Actinomycetota</taxon>
        <taxon>Actinomycetes</taxon>
        <taxon>Micrococcales</taxon>
        <taxon>Microbacteriaceae</taxon>
        <taxon>Cryobacterium</taxon>
    </lineage>
</organism>
<keyword evidence="4 8" id="KW-0249">Electron transport</keyword>
<dbReference type="OrthoDB" id="4741951at2"/>
<keyword evidence="5 8" id="KW-0408">Iron</keyword>
<evidence type="ECO:0000313" key="9">
    <source>
        <dbReference type="EMBL" id="TFB71840.1"/>
    </source>
</evidence>
<keyword evidence="6 8" id="KW-0411">Iron-sulfur</keyword>
<dbReference type="PANTHER" id="PTHR36923:SF3">
    <property type="entry name" value="FERREDOXIN"/>
    <property type="match status" value="1"/>
</dbReference>
<dbReference type="Gene3D" id="3.30.70.20">
    <property type="match status" value="1"/>
</dbReference>
<evidence type="ECO:0000313" key="10">
    <source>
        <dbReference type="Proteomes" id="UP000298173"/>
    </source>
</evidence>
<evidence type="ECO:0000256" key="7">
    <source>
        <dbReference type="ARBA" id="ARBA00023291"/>
    </source>
</evidence>
<evidence type="ECO:0000256" key="4">
    <source>
        <dbReference type="ARBA" id="ARBA00022982"/>
    </source>
</evidence>
<comment type="caution">
    <text evidence="9">The sequence shown here is derived from an EMBL/GenBank/DDBJ whole genome shotgun (WGS) entry which is preliminary data.</text>
</comment>
<dbReference type="AlphaFoldDB" id="A0A4R8UWH1"/>
<dbReference type="PRINTS" id="PR00352">
    <property type="entry name" value="3FE4SFRDOXIN"/>
</dbReference>
<dbReference type="GO" id="GO:0005506">
    <property type="term" value="F:iron ion binding"/>
    <property type="evidence" value="ECO:0007669"/>
    <property type="project" value="UniProtKB-UniRule"/>
</dbReference>
<proteinExistence type="predicted"/>
<dbReference type="GO" id="GO:0051538">
    <property type="term" value="F:3 iron, 4 sulfur cluster binding"/>
    <property type="evidence" value="ECO:0007669"/>
    <property type="project" value="UniProtKB-KW"/>
</dbReference>
<dbReference type="RefSeq" id="WP_134503491.1">
    <property type="nucleotide sequence ID" value="NZ_SOEY01000023.1"/>
</dbReference>
<protein>
    <recommendedName>
        <fullName evidence="8">Ferredoxin</fullName>
    </recommendedName>
</protein>
<dbReference type="EMBL" id="SOEY01000023">
    <property type="protein sequence ID" value="TFB71840.1"/>
    <property type="molecule type" value="Genomic_DNA"/>
</dbReference>
<keyword evidence="10" id="KW-1185">Reference proteome</keyword>
<accession>A0A4R8UWH1</accession>
<evidence type="ECO:0000256" key="6">
    <source>
        <dbReference type="ARBA" id="ARBA00023014"/>
    </source>
</evidence>
<sequence>MNIFVDRTLCDNHGQCAISAPDVFRMNTEGILEYDEVVDDALHNDVEDAIDVCPVQAIFILNEG</sequence>
<dbReference type="InterPro" id="IPR001080">
    <property type="entry name" value="3Fe4S_ferredoxin"/>
</dbReference>
<dbReference type="Pfam" id="PF13459">
    <property type="entry name" value="Fer4_15"/>
    <property type="match status" value="1"/>
</dbReference>
<keyword evidence="7" id="KW-0003">3Fe-4S</keyword>
<comment type="cofactor">
    <cofactor evidence="1">
        <name>[3Fe-4S] cluster</name>
        <dbReference type="ChEBI" id="CHEBI:21137"/>
    </cofactor>
</comment>
<evidence type="ECO:0000256" key="8">
    <source>
        <dbReference type="RuleBase" id="RU368020"/>
    </source>
</evidence>
<dbReference type="PANTHER" id="PTHR36923">
    <property type="entry name" value="FERREDOXIN"/>
    <property type="match status" value="1"/>
</dbReference>
<comment type="function">
    <text evidence="8">Ferredoxins are iron-sulfur proteins that transfer electrons in a wide variety of metabolic reactions.</text>
</comment>
<evidence type="ECO:0000256" key="3">
    <source>
        <dbReference type="ARBA" id="ARBA00022723"/>
    </source>
</evidence>
<gene>
    <name evidence="9" type="ORF">E3O06_11290</name>
</gene>
<dbReference type="GO" id="GO:0009055">
    <property type="term" value="F:electron transfer activity"/>
    <property type="evidence" value="ECO:0007669"/>
    <property type="project" value="UniProtKB-UniRule"/>
</dbReference>
<keyword evidence="3 8" id="KW-0479">Metal-binding</keyword>
<dbReference type="Proteomes" id="UP000298173">
    <property type="component" value="Unassembled WGS sequence"/>
</dbReference>
<reference evidence="9 10" key="1">
    <citation type="submission" date="2019-03" db="EMBL/GenBank/DDBJ databases">
        <title>Genomics of glacier-inhabiting Cryobacterium strains.</title>
        <authorList>
            <person name="Liu Q."/>
            <person name="Xin Y.-H."/>
        </authorList>
    </citation>
    <scope>NUCLEOTIDE SEQUENCE [LARGE SCALE GENOMIC DNA]</scope>
    <source>
        <strain evidence="9 10">HLT2-23</strain>
    </source>
</reference>